<evidence type="ECO:0000256" key="2">
    <source>
        <dbReference type="ARBA" id="ARBA00022490"/>
    </source>
</evidence>
<keyword evidence="6" id="KW-0227">DNA damage</keyword>
<protein>
    <recommendedName>
        <fullName evidence="6">Endonuclease V</fullName>
        <ecNumber evidence="6">3.1.21.7</ecNumber>
    </recommendedName>
    <alternativeName>
        <fullName evidence="6">Deoxyinosine 3'endonuclease</fullName>
    </alternativeName>
    <alternativeName>
        <fullName evidence="6">Deoxyribonuclease V</fullName>
        <shortName evidence="6">DNase V</shortName>
    </alternativeName>
</protein>
<evidence type="ECO:0000256" key="5">
    <source>
        <dbReference type="ARBA" id="ARBA00022801"/>
    </source>
</evidence>
<accession>A0ABN6FPH8</accession>
<dbReference type="PANTHER" id="PTHR28511:SF1">
    <property type="entry name" value="ENDONUCLEASE V"/>
    <property type="match status" value="1"/>
</dbReference>
<name>A0ABN6FPH8_9GAMM</name>
<dbReference type="Gene3D" id="3.30.2170.10">
    <property type="entry name" value="archaeoglobus fulgidus dsm 4304 superfamily"/>
    <property type="match status" value="1"/>
</dbReference>
<reference evidence="7 8" key="1">
    <citation type="submission" date="2021-03" db="EMBL/GenBank/DDBJ databases">
        <title>Complete Genome Sequences of Two Lysobacter Strains Isolated from Sea Water (Lysobacter caseinilyticus) and Soil (Lysobacter helvus) in South Korea.</title>
        <authorList>
            <person name="Watanabe Y."/>
            <person name="Arakawa K."/>
        </authorList>
    </citation>
    <scope>NUCLEOTIDE SEQUENCE [LARGE SCALE GENOMIC DNA]</scope>
    <source>
        <strain evidence="7 8">KVB24</strain>
    </source>
</reference>
<proteinExistence type="inferred from homology"/>
<dbReference type="PANTHER" id="PTHR28511">
    <property type="entry name" value="ENDONUCLEASE V"/>
    <property type="match status" value="1"/>
</dbReference>
<dbReference type="GO" id="GO:0004519">
    <property type="term" value="F:endonuclease activity"/>
    <property type="evidence" value="ECO:0007669"/>
    <property type="project" value="UniProtKB-KW"/>
</dbReference>
<comment type="caution">
    <text evidence="6">Lacks conserved residue(s) required for the propagation of feature annotation.</text>
</comment>
<dbReference type="HAMAP" id="MF_00801">
    <property type="entry name" value="Endonuclease_5"/>
    <property type="match status" value="1"/>
</dbReference>
<comment type="catalytic activity">
    <reaction evidence="6">
        <text>Endonucleolytic cleavage at apurinic or apyrimidinic sites to products with a 5'-phosphate.</text>
        <dbReference type="EC" id="3.1.21.7"/>
    </reaction>
</comment>
<evidence type="ECO:0000256" key="4">
    <source>
        <dbReference type="ARBA" id="ARBA00022759"/>
    </source>
</evidence>
<keyword evidence="3 6" id="KW-0540">Nuclease</keyword>
<sequence length="228" mass="24219">MTAPAWDGTIEGARALQAMLAPQVVLRDGFTKPLRVIGGFAVGFSGDGAIAHAAGVLIDSENLDVLDAQVVEMPAVMRYVPGLLSFRELPPLLDVLERLSQLPDVAMVSGAGIAHAQRFGIASHFGVATGVPALGVATKAPTGNSAALQQVRGAYTPLRERGEQIGWMLRSKLHCQPVTVSPGHRIAMASTADLVMRYTRAHRLPEPIRLAMRLASRRAGHPDTASHE</sequence>
<evidence type="ECO:0000313" key="7">
    <source>
        <dbReference type="EMBL" id="BCT91276.1"/>
    </source>
</evidence>
<evidence type="ECO:0000256" key="6">
    <source>
        <dbReference type="HAMAP-Rule" id="MF_00801"/>
    </source>
</evidence>
<evidence type="ECO:0000313" key="8">
    <source>
        <dbReference type="Proteomes" id="UP000681317"/>
    </source>
</evidence>
<keyword evidence="4 6" id="KW-0255">Endonuclease</keyword>
<dbReference type="Pfam" id="PF04493">
    <property type="entry name" value="Endonuclease_5"/>
    <property type="match status" value="1"/>
</dbReference>
<evidence type="ECO:0000256" key="1">
    <source>
        <dbReference type="ARBA" id="ARBA00004496"/>
    </source>
</evidence>
<keyword evidence="5 6" id="KW-0378">Hydrolase</keyword>
<dbReference type="InterPro" id="IPR007581">
    <property type="entry name" value="Endonuclease-V"/>
</dbReference>
<comment type="similarity">
    <text evidence="6">Belongs to the endonuclease V family.</text>
</comment>
<evidence type="ECO:0000256" key="3">
    <source>
        <dbReference type="ARBA" id="ARBA00022722"/>
    </source>
</evidence>
<organism evidence="7 8">
    <name type="scientific">Noviluteimonas caseinilytica</name>
    <dbReference type="NCBI Taxonomy" id="2675101"/>
    <lineage>
        <taxon>Bacteria</taxon>
        <taxon>Pseudomonadati</taxon>
        <taxon>Pseudomonadota</taxon>
        <taxon>Gammaproteobacteria</taxon>
        <taxon>Lysobacterales</taxon>
        <taxon>Lysobacteraceae</taxon>
        <taxon>Noviluteimonas</taxon>
    </lineage>
</organism>
<dbReference type="EMBL" id="AP024545">
    <property type="protein sequence ID" value="BCT91276.1"/>
    <property type="molecule type" value="Genomic_DNA"/>
</dbReference>
<keyword evidence="2 6" id="KW-0963">Cytoplasm</keyword>
<keyword evidence="6" id="KW-0234">DNA repair</keyword>
<dbReference type="Proteomes" id="UP000681317">
    <property type="component" value="Chromosome"/>
</dbReference>
<comment type="function">
    <text evidence="6">DNA repair enzyme involved in the repair of deaminated bases. Selectively cleaves double-stranded DNA at the second phosphodiester bond 3' to a deoxyinosine leaving behind the intact lesion on the nicked DNA.</text>
</comment>
<gene>
    <name evidence="6 7" type="primary">nfi</name>
    <name evidence="7" type="ORF">LYSCAS_03000</name>
</gene>
<comment type="subcellular location">
    <subcellularLocation>
        <location evidence="1 6">Cytoplasm</location>
    </subcellularLocation>
</comment>
<dbReference type="CDD" id="cd06559">
    <property type="entry name" value="Endonuclease_V"/>
    <property type="match status" value="1"/>
</dbReference>
<dbReference type="RefSeq" id="WP_213435290.1">
    <property type="nucleotide sequence ID" value="NZ_AP024545.1"/>
</dbReference>
<keyword evidence="8" id="KW-1185">Reference proteome</keyword>
<feature type="site" description="Interaction with target DNA" evidence="6">
    <location>
        <position position="79"/>
    </location>
</feature>
<dbReference type="EC" id="3.1.21.7" evidence="6"/>